<evidence type="ECO:0000313" key="2">
    <source>
        <dbReference type="Proteomes" id="UP000054477"/>
    </source>
</evidence>
<name>A0A0C9WJC2_9AGAR</name>
<dbReference type="OrthoDB" id="3139566at2759"/>
<gene>
    <name evidence="1" type="ORF">K443DRAFT_683739</name>
</gene>
<keyword evidence="2" id="KW-1185">Reference proteome</keyword>
<dbReference type="HOGENOM" id="CLU_758789_0_0_1"/>
<reference evidence="2" key="2">
    <citation type="submission" date="2015-01" db="EMBL/GenBank/DDBJ databases">
        <title>Evolutionary Origins and Diversification of the Mycorrhizal Mutualists.</title>
        <authorList>
            <consortium name="DOE Joint Genome Institute"/>
            <consortium name="Mycorrhizal Genomics Consortium"/>
            <person name="Kohler A."/>
            <person name="Kuo A."/>
            <person name="Nagy L.G."/>
            <person name="Floudas D."/>
            <person name="Copeland A."/>
            <person name="Barry K.W."/>
            <person name="Cichocki N."/>
            <person name="Veneault-Fourrey C."/>
            <person name="LaButti K."/>
            <person name="Lindquist E.A."/>
            <person name="Lipzen A."/>
            <person name="Lundell T."/>
            <person name="Morin E."/>
            <person name="Murat C."/>
            <person name="Riley R."/>
            <person name="Ohm R."/>
            <person name="Sun H."/>
            <person name="Tunlid A."/>
            <person name="Henrissat B."/>
            <person name="Grigoriev I.V."/>
            <person name="Hibbett D.S."/>
            <person name="Martin F."/>
        </authorList>
    </citation>
    <scope>NUCLEOTIDE SEQUENCE [LARGE SCALE GENOMIC DNA]</scope>
    <source>
        <strain evidence="2">LaAM-08-1</strain>
    </source>
</reference>
<reference evidence="1 2" key="1">
    <citation type="submission" date="2014-04" db="EMBL/GenBank/DDBJ databases">
        <authorList>
            <consortium name="DOE Joint Genome Institute"/>
            <person name="Kuo A."/>
            <person name="Kohler A."/>
            <person name="Nagy L.G."/>
            <person name="Floudas D."/>
            <person name="Copeland A."/>
            <person name="Barry K.W."/>
            <person name="Cichocki N."/>
            <person name="Veneault-Fourrey C."/>
            <person name="LaButti K."/>
            <person name="Lindquist E.A."/>
            <person name="Lipzen A."/>
            <person name="Lundell T."/>
            <person name="Morin E."/>
            <person name="Murat C."/>
            <person name="Sun H."/>
            <person name="Tunlid A."/>
            <person name="Henrissat B."/>
            <person name="Grigoriev I.V."/>
            <person name="Hibbett D.S."/>
            <person name="Martin F."/>
            <person name="Nordberg H.P."/>
            <person name="Cantor M.N."/>
            <person name="Hua S.X."/>
        </authorList>
    </citation>
    <scope>NUCLEOTIDE SEQUENCE [LARGE SCALE GENOMIC DNA]</scope>
    <source>
        <strain evidence="1 2">LaAM-08-1</strain>
    </source>
</reference>
<sequence>MSTQELWKFILILIIGDPSNHGRLKNKAQIEYFKTCMDRSGNYPLFVQLAGDCHDPDPDLLDNIYDLLQLCSHRIDHFSSLELPSLVETLGELKFPSLTSVAFESYADWWWCLAKDAPLLRSISLSNLPLSTDDLKWEELNELRLIGCHWTTCLKDLCLARNLVYCHLLDLDPFLKFKDDGSMAQLPQLTTLIMFNLSAAMLVVVLDHIKTPALKRLEVQWEEDRLLEPLISIASLVTRSSCSLDQLGITLPPVDDARVAIGCLDSIPNLNRLELFLPGVNANRVFNHLCHTAPPLDIAKNHLSFPNLHQIIDEIPMLWYYQAWFDEIDERRATTALEQRRSITNFKVVRLIIHFDDPTQENMEAYKEVLRHGLIFTFPSIHSETH</sequence>
<dbReference type="EMBL" id="KN838793">
    <property type="protein sequence ID" value="KIJ94439.1"/>
    <property type="molecule type" value="Genomic_DNA"/>
</dbReference>
<dbReference type="Proteomes" id="UP000054477">
    <property type="component" value="Unassembled WGS sequence"/>
</dbReference>
<evidence type="ECO:0008006" key="3">
    <source>
        <dbReference type="Google" id="ProtNLM"/>
    </source>
</evidence>
<organism evidence="1 2">
    <name type="scientific">Laccaria amethystina LaAM-08-1</name>
    <dbReference type="NCBI Taxonomy" id="1095629"/>
    <lineage>
        <taxon>Eukaryota</taxon>
        <taxon>Fungi</taxon>
        <taxon>Dikarya</taxon>
        <taxon>Basidiomycota</taxon>
        <taxon>Agaricomycotina</taxon>
        <taxon>Agaricomycetes</taxon>
        <taxon>Agaricomycetidae</taxon>
        <taxon>Agaricales</taxon>
        <taxon>Agaricineae</taxon>
        <taxon>Hydnangiaceae</taxon>
        <taxon>Laccaria</taxon>
    </lineage>
</organism>
<protein>
    <recommendedName>
        <fullName evidence="3">F-box domain-containing protein</fullName>
    </recommendedName>
</protein>
<evidence type="ECO:0000313" key="1">
    <source>
        <dbReference type="EMBL" id="KIJ94439.1"/>
    </source>
</evidence>
<accession>A0A0C9WJC2</accession>
<dbReference type="AlphaFoldDB" id="A0A0C9WJC2"/>
<proteinExistence type="predicted"/>